<evidence type="ECO:0000313" key="10">
    <source>
        <dbReference type="Proteomes" id="UP000223071"/>
    </source>
</evidence>
<dbReference type="AlphaFoldDB" id="A0A2A9HF75"/>
<dbReference type="InterPro" id="IPR035906">
    <property type="entry name" value="MetI-like_sf"/>
</dbReference>
<dbReference type="CDD" id="cd06261">
    <property type="entry name" value="TM_PBP2"/>
    <property type="match status" value="1"/>
</dbReference>
<evidence type="ECO:0000256" key="2">
    <source>
        <dbReference type="ARBA" id="ARBA00022448"/>
    </source>
</evidence>
<keyword evidence="5 7" id="KW-1133">Transmembrane helix</keyword>
<feature type="transmembrane region" description="Helical" evidence="7">
    <location>
        <begin position="9"/>
        <end position="29"/>
    </location>
</feature>
<evidence type="ECO:0000256" key="1">
    <source>
        <dbReference type="ARBA" id="ARBA00004651"/>
    </source>
</evidence>
<feature type="domain" description="ABC transmembrane type-1" evidence="8">
    <location>
        <begin position="95"/>
        <end position="300"/>
    </location>
</feature>
<dbReference type="Gene3D" id="1.10.3720.10">
    <property type="entry name" value="MetI-like"/>
    <property type="match status" value="1"/>
</dbReference>
<evidence type="ECO:0000256" key="7">
    <source>
        <dbReference type="RuleBase" id="RU363032"/>
    </source>
</evidence>
<feature type="transmembrane region" description="Helical" evidence="7">
    <location>
        <begin position="134"/>
        <end position="158"/>
    </location>
</feature>
<evidence type="ECO:0000259" key="8">
    <source>
        <dbReference type="PROSITE" id="PS50928"/>
    </source>
</evidence>
<feature type="transmembrane region" description="Helical" evidence="7">
    <location>
        <begin position="101"/>
        <end position="122"/>
    </location>
</feature>
<dbReference type="SUPFAM" id="SSF161098">
    <property type="entry name" value="MetI-like"/>
    <property type="match status" value="1"/>
</dbReference>
<evidence type="ECO:0000256" key="5">
    <source>
        <dbReference type="ARBA" id="ARBA00022989"/>
    </source>
</evidence>
<keyword evidence="3" id="KW-1003">Cell membrane</keyword>
<protein>
    <submittedName>
        <fullName evidence="9">Peptide/nickel transport system permease protein</fullName>
    </submittedName>
</protein>
<reference evidence="9 10" key="1">
    <citation type="submission" date="2017-09" db="EMBL/GenBank/DDBJ databases">
        <title>Sequencing the genomes of two abundant thermophiles in Great Basin hot springs: Thermocrinis jamiesonii and novel Chloroflexi Thermoflexus hugenholtzii.</title>
        <authorList>
            <person name="Hedlund B."/>
        </authorList>
    </citation>
    <scope>NUCLEOTIDE SEQUENCE [LARGE SCALE GENOMIC DNA]</scope>
    <source>
        <strain evidence="9 10">G233</strain>
    </source>
</reference>
<feature type="transmembrane region" description="Helical" evidence="7">
    <location>
        <begin position="235"/>
        <end position="261"/>
    </location>
</feature>
<dbReference type="InterPro" id="IPR000515">
    <property type="entry name" value="MetI-like"/>
</dbReference>
<comment type="similarity">
    <text evidence="7">Belongs to the binding-protein-dependent transport system permease family.</text>
</comment>
<keyword evidence="6 7" id="KW-0472">Membrane</keyword>
<dbReference type="RefSeq" id="WP_098503425.1">
    <property type="nucleotide sequence ID" value="NZ_PDJQ01000001.1"/>
</dbReference>
<keyword evidence="2 7" id="KW-0813">Transport</keyword>
<dbReference type="Pfam" id="PF00528">
    <property type="entry name" value="BPD_transp_1"/>
    <property type="match status" value="1"/>
</dbReference>
<dbReference type="EMBL" id="PDJQ01000001">
    <property type="protein sequence ID" value="PFG74003.1"/>
    <property type="molecule type" value="Genomic_DNA"/>
</dbReference>
<dbReference type="InterPro" id="IPR045621">
    <property type="entry name" value="BPD_transp_1_N"/>
</dbReference>
<evidence type="ECO:0000256" key="3">
    <source>
        <dbReference type="ARBA" id="ARBA00022475"/>
    </source>
</evidence>
<proteinExistence type="inferred from homology"/>
<keyword evidence="4 7" id="KW-0812">Transmembrane</keyword>
<feature type="transmembrane region" description="Helical" evidence="7">
    <location>
        <begin position="178"/>
        <end position="199"/>
    </location>
</feature>
<feature type="transmembrane region" description="Helical" evidence="7">
    <location>
        <begin position="281"/>
        <end position="307"/>
    </location>
</feature>
<evidence type="ECO:0000256" key="6">
    <source>
        <dbReference type="ARBA" id="ARBA00023136"/>
    </source>
</evidence>
<dbReference type="GO" id="GO:0005886">
    <property type="term" value="C:plasma membrane"/>
    <property type="evidence" value="ECO:0007669"/>
    <property type="project" value="UniProtKB-SubCell"/>
</dbReference>
<keyword evidence="10" id="KW-1185">Reference proteome</keyword>
<dbReference type="PANTHER" id="PTHR43163:SF6">
    <property type="entry name" value="DIPEPTIDE TRANSPORT SYSTEM PERMEASE PROTEIN DPPB-RELATED"/>
    <property type="match status" value="1"/>
</dbReference>
<dbReference type="PANTHER" id="PTHR43163">
    <property type="entry name" value="DIPEPTIDE TRANSPORT SYSTEM PERMEASE PROTEIN DPPB-RELATED"/>
    <property type="match status" value="1"/>
</dbReference>
<sequence>MQKIILRRLVLSIPTLLIVSFLIFGILRLDPDAAVAARLGEGYTPEAAEQLKEELGLNNNIAFEYVKWVGNLLRGDWGTSMYSYEPVLSEVMPKVGVTLELALVAVFFAVVIGVPIGVISAIRQDSWIDYVLRGFSVLGLSVPGFVVATFVLAFLAIQFKWIPPTQYAAPWEDPVKNFQQFALAGLILSLATAASVMRYTRTMMLDVLRQDYIRTAWAKGLRERVIIMRHALKNVLLPVITVIGLTMATLVGGTVIFETLFTMNGVGRLLIRGVYERDYPLVQGITLLFALAVVLINLAVDISYSLLDPRARG</sequence>
<organism evidence="9 10">
    <name type="scientific">Tepidiforma thermophila (strain KCTC 52669 / CGMCC 1.13589 / G233)</name>
    <dbReference type="NCBI Taxonomy" id="2761530"/>
    <lineage>
        <taxon>Bacteria</taxon>
        <taxon>Bacillati</taxon>
        <taxon>Chloroflexota</taxon>
        <taxon>Tepidiformia</taxon>
        <taxon>Tepidiformales</taxon>
        <taxon>Tepidiformaceae</taxon>
        <taxon>Tepidiforma</taxon>
    </lineage>
</organism>
<dbReference type="Pfam" id="PF19300">
    <property type="entry name" value="BPD_transp_1_N"/>
    <property type="match status" value="1"/>
</dbReference>
<name>A0A2A9HF75_TEPT2</name>
<comment type="subcellular location">
    <subcellularLocation>
        <location evidence="1 7">Cell membrane</location>
        <topology evidence="1 7">Multi-pass membrane protein</topology>
    </subcellularLocation>
</comment>
<gene>
    <name evidence="9" type="ORF">A9A59_1210</name>
</gene>
<evidence type="ECO:0000256" key="4">
    <source>
        <dbReference type="ARBA" id="ARBA00022692"/>
    </source>
</evidence>
<dbReference type="PROSITE" id="PS50928">
    <property type="entry name" value="ABC_TM1"/>
    <property type="match status" value="1"/>
</dbReference>
<dbReference type="GO" id="GO:0071916">
    <property type="term" value="F:dipeptide transmembrane transporter activity"/>
    <property type="evidence" value="ECO:0007669"/>
    <property type="project" value="TreeGrafter"/>
</dbReference>
<dbReference type="Proteomes" id="UP000223071">
    <property type="component" value="Unassembled WGS sequence"/>
</dbReference>
<accession>A0A2A9HF75</accession>
<evidence type="ECO:0000313" key="9">
    <source>
        <dbReference type="EMBL" id="PFG74003.1"/>
    </source>
</evidence>
<comment type="caution">
    <text evidence="9">The sequence shown here is derived from an EMBL/GenBank/DDBJ whole genome shotgun (WGS) entry which is preliminary data.</text>
</comment>